<feature type="region of interest" description="Disordered" evidence="19">
    <location>
        <begin position="330"/>
        <end position="351"/>
    </location>
</feature>
<dbReference type="PANTHER" id="PTHR22943:SF248">
    <property type="entry name" value="SEVEN TM RECEPTOR"/>
    <property type="match status" value="1"/>
</dbReference>
<dbReference type="Gene3D" id="1.20.1070.10">
    <property type="entry name" value="Rhodopsin 7-helix transmembrane proteins"/>
    <property type="match status" value="1"/>
</dbReference>
<comment type="caution">
    <text evidence="21">The sequence shown here is derived from an EMBL/GenBank/DDBJ whole genome shotgun (WGS) entry which is preliminary data.</text>
</comment>
<keyword evidence="10" id="KW-0675">Receptor</keyword>
<dbReference type="SUPFAM" id="SSF81321">
    <property type="entry name" value="Family A G protein-coupled receptor-like"/>
    <property type="match status" value="1"/>
</dbReference>
<evidence type="ECO:0000256" key="12">
    <source>
        <dbReference type="ARBA" id="ARBA00023273"/>
    </source>
</evidence>
<sequence length="351" mass="40029">MSSLEWQHIAHVSEYIGFGLSLWINSTLIFLIVRKSRKELGNYRYLMMCFSFFAIFYSAIDVFVQPTIHIHGTTFMVFQSLETFGVPKTVGAALCALYCSCYGMTIVLLAVHFVYRYFAVCRTHLLFLFEGWFFMIWPCIVIGFGTDWGLTSYFLEPETPASNEYVKETILEHYALRMDQIAYVGPHYFMYDKDGKKSYNVVSCLGILNLMKIIGISFGTVFFCGISTYRKMQSQSSTATKKTRDLQKQLFKALVVQTVIPVIFMYIPVSILFISPFFELEIGAATSFVAVTLALYPALDPLAVIYFVRDYRNAVAQWLCTPRKYTQNIGPTPVSESTGGLTRQQTADNHI</sequence>
<keyword evidence="22" id="KW-1185">Reference proteome</keyword>
<evidence type="ECO:0000256" key="6">
    <source>
        <dbReference type="ARBA" id="ARBA00022725"/>
    </source>
</evidence>
<dbReference type="OrthoDB" id="5812563at2759"/>
<keyword evidence="7 20" id="KW-1133">Transmembrane helix</keyword>
<evidence type="ECO:0000256" key="20">
    <source>
        <dbReference type="SAM" id="Phobius"/>
    </source>
</evidence>
<comment type="subcellular location">
    <subcellularLocation>
        <location evidence="1">Cell projection</location>
        <location evidence="1">Cilium membrane</location>
        <topology evidence="1">Multi-pass membrane protein</topology>
    </subcellularLocation>
</comment>
<feature type="transmembrane region" description="Helical" evidence="20">
    <location>
        <begin position="90"/>
        <end position="113"/>
    </location>
</feature>
<dbReference type="GO" id="GO:0038022">
    <property type="term" value="F:G protein-coupled olfactory receptor activity"/>
    <property type="evidence" value="ECO:0007669"/>
    <property type="project" value="TreeGrafter"/>
</dbReference>
<keyword evidence="4" id="KW-0716">Sensory transduction</keyword>
<dbReference type="GO" id="GO:0006935">
    <property type="term" value="P:chemotaxis"/>
    <property type="evidence" value="ECO:0007669"/>
    <property type="project" value="UniProtKB-KW"/>
</dbReference>
<evidence type="ECO:0000256" key="7">
    <source>
        <dbReference type="ARBA" id="ARBA00022989"/>
    </source>
</evidence>
<evidence type="ECO:0000256" key="9">
    <source>
        <dbReference type="ARBA" id="ARBA00023136"/>
    </source>
</evidence>
<dbReference type="Pfam" id="PF10326">
    <property type="entry name" value="7TM_GPCR_Str"/>
    <property type="match status" value="1"/>
</dbReference>
<gene>
    <name evidence="21" type="ORF">CAUJ_LOCUS6184</name>
</gene>
<evidence type="ECO:0000256" key="17">
    <source>
        <dbReference type="ARBA" id="ARBA00078653"/>
    </source>
</evidence>
<dbReference type="InterPro" id="IPR019428">
    <property type="entry name" value="7TM_GPCR_serpentine_rcpt_Str"/>
</dbReference>
<keyword evidence="2" id="KW-1003">Cell membrane</keyword>
<dbReference type="EMBL" id="CAJGYM010000015">
    <property type="protein sequence ID" value="CAD6190265.1"/>
    <property type="molecule type" value="Genomic_DNA"/>
</dbReference>
<proteinExistence type="inferred from homology"/>
<evidence type="ECO:0000256" key="10">
    <source>
        <dbReference type="ARBA" id="ARBA00023170"/>
    </source>
</evidence>
<evidence type="ECO:0000256" key="4">
    <source>
        <dbReference type="ARBA" id="ARBA00022606"/>
    </source>
</evidence>
<evidence type="ECO:0000256" key="2">
    <source>
        <dbReference type="ARBA" id="ARBA00022475"/>
    </source>
</evidence>
<protein>
    <recommendedName>
        <fullName evidence="16">Serpentine receptor class r-10</fullName>
    </recommendedName>
    <alternativeName>
        <fullName evidence="17">Odorant response abnormal protein 10</fullName>
    </alternativeName>
    <alternativeName>
        <fullName evidence="18">Olfactory receptor 10</fullName>
    </alternativeName>
</protein>
<dbReference type="GO" id="GO:0042048">
    <property type="term" value="P:olfactory behavior"/>
    <property type="evidence" value="ECO:0007669"/>
    <property type="project" value="TreeGrafter"/>
</dbReference>
<keyword evidence="8" id="KW-0969">Cilium</keyword>
<evidence type="ECO:0000256" key="13">
    <source>
        <dbReference type="ARBA" id="ARBA00054965"/>
    </source>
</evidence>
<dbReference type="PANTHER" id="PTHR22943">
    <property type="entry name" value="7-TRANSMEMBRANE DOMAIN RECEPTOR C.ELEGANS"/>
    <property type="match status" value="1"/>
</dbReference>
<evidence type="ECO:0000256" key="15">
    <source>
        <dbReference type="ARBA" id="ARBA00064300"/>
    </source>
</evidence>
<evidence type="ECO:0000256" key="14">
    <source>
        <dbReference type="ARBA" id="ARBA00061678"/>
    </source>
</evidence>
<keyword evidence="12" id="KW-0966">Cell projection</keyword>
<comment type="function">
    <text evidence="13">An odorant receptor which affects chemotaxis to the volatile odorant diacetyl. Specifies AWA neuronal cell fate via the odr-7 pathway.</text>
</comment>
<feature type="transmembrane region" description="Helical" evidence="20">
    <location>
        <begin position="45"/>
        <end position="70"/>
    </location>
</feature>
<dbReference type="FunFam" id="1.20.1070.10:FF:000128">
    <property type="entry name" value="Seven TM Receptor"/>
    <property type="match status" value="1"/>
</dbReference>
<evidence type="ECO:0000256" key="3">
    <source>
        <dbReference type="ARBA" id="ARBA00022500"/>
    </source>
</evidence>
<feature type="transmembrane region" description="Helical" evidence="20">
    <location>
        <begin position="15"/>
        <end position="33"/>
    </location>
</feature>
<evidence type="ECO:0000256" key="19">
    <source>
        <dbReference type="SAM" id="MobiDB-lite"/>
    </source>
</evidence>
<dbReference type="Proteomes" id="UP000835052">
    <property type="component" value="Unassembled WGS sequence"/>
</dbReference>
<evidence type="ECO:0000256" key="18">
    <source>
        <dbReference type="ARBA" id="ARBA00082489"/>
    </source>
</evidence>
<reference evidence="21" key="1">
    <citation type="submission" date="2020-10" db="EMBL/GenBank/DDBJ databases">
        <authorList>
            <person name="Kikuchi T."/>
        </authorList>
    </citation>
    <scope>NUCLEOTIDE SEQUENCE</scope>
    <source>
        <strain evidence="21">NKZ352</strain>
    </source>
</reference>
<evidence type="ECO:0000256" key="5">
    <source>
        <dbReference type="ARBA" id="ARBA00022692"/>
    </source>
</evidence>
<feature type="transmembrane region" description="Helical" evidence="20">
    <location>
        <begin position="199"/>
        <end position="229"/>
    </location>
</feature>
<keyword evidence="9 20" id="KW-0472">Membrane</keyword>
<evidence type="ECO:0000256" key="8">
    <source>
        <dbReference type="ARBA" id="ARBA00023069"/>
    </source>
</evidence>
<organism evidence="21 22">
    <name type="scientific">Caenorhabditis auriculariae</name>
    <dbReference type="NCBI Taxonomy" id="2777116"/>
    <lineage>
        <taxon>Eukaryota</taxon>
        <taxon>Metazoa</taxon>
        <taxon>Ecdysozoa</taxon>
        <taxon>Nematoda</taxon>
        <taxon>Chromadorea</taxon>
        <taxon>Rhabditida</taxon>
        <taxon>Rhabditina</taxon>
        <taxon>Rhabditomorpha</taxon>
        <taxon>Rhabditoidea</taxon>
        <taxon>Rhabditidae</taxon>
        <taxon>Peloderinae</taxon>
        <taxon>Caenorhabditis</taxon>
    </lineage>
</organism>
<name>A0A8S1H412_9PELO</name>
<evidence type="ECO:0000313" key="21">
    <source>
        <dbReference type="EMBL" id="CAD6190265.1"/>
    </source>
</evidence>
<accession>A0A8S1H412</accession>
<evidence type="ECO:0000256" key="16">
    <source>
        <dbReference type="ARBA" id="ARBA00067967"/>
    </source>
</evidence>
<feature type="transmembrane region" description="Helical" evidence="20">
    <location>
        <begin position="250"/>
        <end position="278"/>
    </location>
</feature>
<evidence type="ECO:0000313" key="22">
    <source>
        <dbReference type="Proteomes" id="UP000835052"/>
    </source>
</evidence>
<dbReference type="AlphaFoldDB" id="A0A8S1H412"/>
<keyword evidence="3" id="KW-0145">Chemotaxis</keyword>
<feature type="transmembrane region" description="Helical" evidence="20">
    <location>
        <begin position="125"/>
        <end position="145"/>
    </location>
</feature>
<dbReference type="GO" id="GO:0060170">
    <property type="term" value="C:ciliary membrane"/>
    <property type="evidence" value="ECO:0007669"/>
    <property type="project" value="UniProtKB-SubCell"/>
</dbReference>
<keyword evidence="6" id="KW-0552">Olfaction</keyword>
<keyword evidence="5 20" id="KW-0812">Transmembrane</keyword>
<comment type="similarity">
    <text evidence="14">Belongs to the nematode receptor-like protein str family.</text>
</comment>
<keyword evidence="11" id="KW-0325">Glycoprotein</keyword>
<comment type="subunit">
    <text evidence="15">Interacts with odr-4.</text>
</comment>
<feature type="transmembrane region" description="Helical" evidence="20">
    <location>
        <begin position="284"/>
        <end position="308"/>
    </location>
</feature>
<evidence type="ECO:0000256" key="11">
    <source>
        <dbReference type="ARBA" id="ARBA00023180"/>
    </source>
</evidence>
<evidence type="ECO:0000256" key="1">
    <source>
        <dbReference type="ARBA" id="ARBA00004272"/>
    </source>
</evidence>